<evidence type="ECO:0000313" key="2">
    <source>
        <dbReference type="Proteomes" id="UP000784294"/>
    </source>
</evidence>
<evidence type="ECO:0000313" key="1">
    <source>
        <dbReference type="EMBL" id="VEL27670.1"/>
    </source>
</evidence>
<gene>
    <name evidence="1" type="ORF">PXEA_LOCUS21110</name>
</gene>
<dbReference type="EMBL" id="CAAALY010088898">
    <property type="protein sequence ID" value="VEL27670.1"/>
    <property type="molecule type" value="Genomic_DNA"/>
</dbReference>
<comment type="caution">
    <text evidence="1">The sequence shown here is derived from an EMBL/GenBank/DDBJ whole genome shotgun (WGS) entry which is preliminary data.</text>
</comment>
<proteinExistence type="predicted"/>
<reference evidence="1" key="1">
    <citation type="submission" date="2018-11" db="EMBL/GenBank/DDBJ databases">
        <authorList>
            <consortium name="Pathogen Informatics"/>
        </authorList>
    </citation>
    <scope>NUCLEOTIDE SEQUENCE</scope>
</reference>
<sequence>MKCLSVAKPTTVSLSLVHNQTDSKQLLLALVPADHPLMTYTRIGPVNNFRVHYASSYFATSIQHNGDGESNREWRREIGVDGRVSWYSRLKLALNDMKWVQVEAD</sequence>
<organism evidence="1 2">
    <name type="scientific">Protopolystoma xenopodis</name>
    <dbReference type="NCBI Taxonomy" id="117903"/>
    <lineage>
        <taxon>Eukaryota</taxon>
        <taxon>Metazoa</taxon>
        <taxon>Spiralia</taxon>
        <taxon>Lophotrochozoa</taxon>
        <taxon>Platyhelminthes</taxon>
        <taxon>Monogenea</taxon>
        <taxon>Polyopisthocotylea</taxon>
        <taxon>Polystomatidea</taxon>
        <taxon>Polystomatidae</taxon>
        <taxon>Protopolystoma</taxon>
    </lineage>
</organism>
<protein>
    <submittedName>
        <fullName evidence="1">Uncharacterized protein</fullName>
    </submittedName>
</protein>
<dbReference type="Proteomes" id="UP000784294">
    <property type="component" value="Unassembled WGS sequence"/>
</dbReference>
<keyword evidence="2" id="KW-1185">Reference proteome</keyword>
<name>A0A448X495_9PLAT</name>
<accession>A0A448X495</accession>
<dbReference type="AlphaFoldDB" id="A0A448X495"/>